<keyword evidence="11 14" id="KW-0472">Membrane</keyword>
<dbReference type="InParanoid" id="A0A2R5GXI7"/>
<keyword evidence="5" id="KW-0050">Antiport</keyword>
<comment type="function">
    <text evidence="13">ADP:ATP antiporter that mediates import of ADP into the mitochondrial matrix for ATP synthesis, and export of ATP out to fuel the cell. Cycles between the cytoplasmic-open state (c-state) and the matrix-open state (m-state): operates by the alternating access mechanism with a single substrate-binding site intermittently exposed to either the cytosolic (c-state) or matrix (m-state) side of the inner mitochondrial membrane.</text>
</comment>
<dbReference type="GO" id="GO:1990544">
    <property type="term" value="P:mitochondrial ATP transmembrane transport"/>
    <property type="evidence" value="ECO:0007669"/>
    <property type="project" value="InterPro"/>
</dbReference>
<evidence type="ECO:0000256" key="7">
    <source>
        <dbReference type="ARBA" id="ARBA00022737"/>
    </source>
</evidence>
<gene>
    <name evidence="17" type="ORF">FCC1311_096362</name>
</gene>
<dbReference type="Gene3D" id="1.50.40.10">
    <property type="entry name" value="Mitochondrial carrier domain"/>
    <property type="match status" value="1"/>
</dbReference>
<feature type="transmembrane region" description="Helical" evidence="16">
    <location>
        <begin position="67"/>
        <end position="90"/>
    </location>
</feature>
<evidence type="ECO:0000256" key="16">
    <source>
        <dbReference type="RuleBase" id="RU368008"/>
    </source>
</evidence>
<evidence type="ECO:0000256" key="13">
    <source>
        <dbReference type="ARBA" id="ARBA00045250"/>
    </source>
</evidence>
<dbReference type="InterPro" id="IPR002113">
    <property type="entry name" value="ADT_euk_type"/>
</dbReference>
<feature type="repeat" description="Solcar" evidence="14">
    <location>
        <begin position="3"/>
        <end position="97"/>
    </location>
</feature>
<comment type="subunit">
    <text evidence="3 16">Monomer.</text>
</comment>
<keyword evidence="10" id="KW-0496">Mitochondrion</keyword>
<evidence type="ECO:0000256" key="15">
    <source>
        <dbReference type="RuleBase" id="RU000488"/>
    </source>
</evidence>
<keyword evidence="9 16" id="KW-1133">Transmembrane helix</keyword>
<comment type="catalytic activity">
    <reaction evidence="12">
        <text>ADP(in) + ATP(out) = ADP(out) + ATP(in)</text>
        <dbReference type="Rhea" id="RHEA:34999"/>
        <dbReference type="ChEBI" id="CHEBI:30616"/>
        <dbReference type="ChEBI" id="CHEBI:456216"/>
    </reaction>
    <physiologicalReaction direction="left-to-right" evidence="12">
        <dbReference type="Rhea" id="RHEA:35000"/>
    </physiologicalReaction>
</comment>
<dbReference type="InterPro" id="IPR023395">
    <property type="entry name" value="MCP_dom_sf"/>
</dbReference>
<accession>A0A2R5GXI7</accession>
<keyword evidence="18" id="KW-1185">Reference proteome</keyword>
<dbReference type="EMBL" id="BEYU01000154">
    <property type="protein sequence ID" value="GBG33413.1"/>
    <property type="molecule type" value="Genomic_DNA"/>
</dbReference>
<evidence type="ECO:0000313" key="18">
    <source>
        <dbReference type="Proteomes" id="UP000241890"/>
    </source>
</evidence>
<evidence type="ECO:0000256" key="10">
    <source>
        <dbReference type="ARBA" id="ARBA00023128"/>
    </source>
</evidence>
<dbReference type="AlphaFoldDB" id="A0A2R5GXI7"/>
<dbReference type="Proteomes" id="UP000241890">
    <property type="component" value="Unassembled WGS sequence"/>
</dbReference>
<comment type="subcellular location">
    <subcellularLocation>
        <location evidence="16">Membrane</location>
        <topology evidence="16">Multi-pass membrane protein</topology>
    </subcellularLocation>
    <subcellularLocation>
        <location evidence="1">Mitochondrion inner membrane</location>
        <topology evidence="1">Multi-pass membrane protein</topology>
    </subcellularLocation>
</comment>
<dbReference type="PANTHER" id="PTHR45635">
    <property type="entry name" value="ADP,ATP CARRIER PROTEIN 1-RELATED-RELATED"/>
    <property type="match status" value="1"/>
</dbReference>
<organism evidence="17 18">
    <name type="scientific">Hondaea fermentalgiana</name>
    <dbReference type="NCBI Taxonomy" id="2315210"/>
    <lineage>
        <taxon>Eukaryota</taxon>
        <taxon>Sar</taxon>
        <taxon>Stramenopiles</taxon>
        <taxon>Bigyra</taxon>
        <taxon>Labyrinthulomycetes</taxon>
        <taxon>Thraustochytrida</taxon>
        <taxon>Thraustochytriidae</taxon>
        <taxon>Hondaea</taxon>
    </lineage>
</organism>
<evidence type="ECO:0000256" key="9">
    <source>
        <dbReference type="ARBA" id="ARBA00022989"/>
    </source>
</evidence>
<keyword evidence="6 14" id="KW-0812">Transmembrane</keyword>
<feature type="transmembrane region" description="Helical" evidence="16">
    <location>
        <begin position="159"/>
        <end position="184"/>
    </location>
</feature>
<evidence type="ECO:0000256" key="12">
    <source>
        <dbReference type="ARBA" id="ARBA00024143"/>
    </source>
</evidence>
<dbReference type="Pfam" id="PF00153">
    <property type="entry name" value="Mito_carr"/>
    <property type="match status" value="3"/>
</dbReference>
<comment type="function">
    <text evidence="16">Catalyzes the exchange of ADP and ATP across the membrane.</text>
</comment>
<comment type="caution">
    <text evidence="17">The sequence shown here is derived from an EMBL/GenBank/DDBJ whole genome shotgun (WGS) entry which is preliminary data.</text>
</comment>
<evidence type="ECO:0000256" key="8">
    <source>
        <dbReference type="ARBA" id="ARBA00022792"/>
    </source>
</evidence>
<dbReference type="PANTHER" id="PTHR45635:SF14">
    <property type="entry name" value="ADP_ATP TRANSLOCASE"/>
    <property type="match status" value="1"/>
</dbReference>
<dbReference type="GO" id="GO:0005471">
    <property type="term" value="F:ATP:ADP antiporter activity"/>
    <property type="evidence" value="ECO:0007669"/>
    <property type="project" value="UniProtKB-UniRule"/>
</dbReference>
<dbReference type="InterPro" id="IPR018108">
    <property type="entry name" value="MCP_transmembrane"/>
</dbReference>
<reference evidence="17 18" key="1">
    <citation type="submission" date="2017-12" db="EMBL/GenBank/DDBJ databases">
        <title>Sequencing, de novo assembly and annotation of complete genome of a new Thraustochytrid species, strain FCC1311.</title>
        <authorList>
            <person name="Sedici K."/>
            <person name="Godart F."/>
            <person name="Aiese Cigliano R."/>
            <person name="Sanseverino W."/>
            <person name="Barakat M."/>
            <person name="Ortet P."/>
            <person name="Marechal E."/>
            <person name="Cagnac O."/>
            <person name="Amato A."/>
        </authorList>
    </citation>
    <scope>NUCLEOTIDE SEQUENCE [LARGE SCALE GENOMIC DNA]</scope>
</reference>
<comment type="caution">
    <text evidence="16">Lacks conserved residue(s) required for the propagation of feature annotation.</text>
</comment>
<keyword evidence="8" id="KW-0999">Mitochondrion inner membrane</keyword>
<proteinExistence type="inferred from homology"/>
<evidence type="ECO:0000256" key="6">
    <source>
        <dbReference type="ARBA" id="ARBA00022692"/>
    </source>
</evidence>
<evidence type="ECO:0000256" key="4">
    <source>
        <dbReference type="ARBA" id="ARBA00022448"/>
    </source>
</evidence>
<feature type="repeat" description="Solcar" evidence="14">
    <location>
        <begin position="202"/>
        <end position="292"/>
    </location>
</feature>
<evidence type="ECO:0000256" key="11">
    <source>
        <dbReference type="ARBA" id="ARBA00023136"/>
    </source>
</evidence>
<protein>
    <recommendedName>
        <fullName evidence="16">ADP/ATP translocase</fullName>
    </recommendedName>
    <alternativeName>
        <fullName evidence="16">ADP,ATP carrier protein</fullName>
    </alternativeName>
</protein>
<dbReference type="InterPro" id="IPR002067">
    <property type="entry name" value="MCP"/>
</dbReference>
<evidence type="ECO:0000256" key="14">
    <source>
        <dbReference type="PROSITE-ProRule" id="PRU00282"/>
    </source>
</evidence>
<name>A0A2R5GXI7_9STRA</name>
<dbReference type="GO" id="GO:0140021">
    <property type="term" value="P:mitochondrial ADP transmembrane transport"/>
    <property type="evidence" value="ECO:0007669"/>
    <property type="project" value="InterPro"/>
</dbReference>
<dbReference type="PROSITE" id="PS50920">
    <property type="entry name" value="SOLCAR"/>
    <property type="match status" value="3"/>
</dbReference>
<evidence type="ECO:0000256" key="5">
    <source>
        <dbReference type="ARBA" id="ARBA00022449"/>
    </source>
</evidence>
<feature type="repeat" description="Solcar" evidence="14">
    <location>
        <begin position="101"/>
        <end position="190"/>
    </location>
</feature>
<evidence type="ECO:0000256" key="1">
    <source>
        <dbReference type="ARBA" id="ARBA00004448"/>
    </source>
</evidence>
<evidence type="ECO:0000256" key="3">
    <source>
        <dbReference type="ARBA" id="ARBA00011245"/>
    </source>
</evidence>
<evidence type="ECO:0000313" key="17">
    <source>
        <dbReference type="EMBL" id="GBG33413.1"/>
    </source>
</evidence>
<comment type="similarity">
    <text evidence="2 15">Belongs to the mitochondrial carrier (TC 2.A.29) family.</text>
</comment>
<feature type="transmembrane region" description="Helical" evidence="16">
    <location>
        <begin position="204"/>
        <end position="225"/>
    </location>
</feature>
<keyword evidence="4 15" id="KW-0813">Transport</keyword>
<keyword evidence="7" id="KW-0677">Repeat</keyword>
<dbReference type="GO" id="GO:0005743">
    <property type="term" value="C:mitochondrial inner membrane"/>
    <property type="evidence" value="ECO:0007669"/>
    <property type="project" value="UniProtKB-SubCell"/>
</dbReference>
<sequence length="296" mass="30851">MAALNLTQLAMGGLSDALVKSLVAPIDRVKLVLQTQDVNPEIKSGTVTRYANLSDAFSRIYNEQGLAAFWAGNSVTFLTSILTPVVGALLSSPSVTRFINETPLASISVGTVISLASLVIIYPLDFAHTRLASDVSKGKKQFEDIADCMSKTTRGPHGVLSLYNGVGGAVAGMFVFSSAYVAFAEALAASGFAPSQGQQTNADAAALFFGSQLCSLGATLVSYPFDTVRCRMQMEAEKSESEAAYNNSLHCFSTIFNKEGVAGLFKGAGAQALRTVAQAAALVLVGGILQSTGVLA</sequence>
<dbReference type="OrthoDB" id="270584at2759"/>
<feature type="transmembrane region" description="Helical" evidence="16">
    <location>
        <begin position="102"/>
        <end position="124"/>
    </location>
</feature>
<evidence type="ECO:0000256" key="2">
    <source>
        <dbReference type="ARBA" id="ARBA00006375"/>
    </source>
</evidence>
<dbReference type="SUPFAM" id="SSF103506">
    <property type="entry name" value="Mitochondrial carrier"/>
    <property type="match status" value="1"/>
</dbReference>
<dbReference type="PRINTS" id="PR00926">
    <property type="entry name" value="MITOCARRIER"/>
</dbReference>